<dbReference type="Pfam" id="PF00857">
    <property type="entry name" value="Isochorismatase"/>
    <property type="match status" value="1"/>
</dbReference>
<dbReference type="HOGENOM" id="CLU_068979_2_0_11"/>
<dbReference type="InterPro" id="IPR036380">
    <property type="entry name" value="Isochorismatase-like_sf"/>
</dbReference>
<dbReference type="Proteomes" id="UP000000387">
    <property type="component" value="Chromosome"/>
</dbReference>
<dbReference type="PIRSF" id="PIRSF001111">
    <property type="entry name" value="Isochorismatase"/>
    <property type="match status" value="1"/>
</dbReference>
<dbReference type="PRINTS" id="PR01398">
    <property type="entry name" value="ISCHRISMTASE"/>
</dbReference>
<organism evidence="3 4">
    <name type="scientific">Rothia dentocariosa (strain ATCC 17931 / CDC X599 / XDIA)</name>
    <dbReference type="NCBI Taxonomy" id="762948"/>
    <lineage>
        <taxon>Bacteria</taxon>
        <taxon>Bacillati</taxon>
        <taxon>Actinomycetota</taxon>
        <taxon>Actinomycetes</taxon>
        <taxon>Micrococcales</taxon>
        <taxon>Micrococcaceae</taxon>
        <taxon>Rothia</taxon>
    </lineage>
</organism>
<protein>
    <submittedName>
        <fullName evidence="3">Isochorismatase</fullName>
        <ecNumber evidence="3">3.3.2.1</ecNumber>
    </submittedName>
</protein>
<dbReference type="PANTHER" id="PTHR43540:SF3">
    <property type="entry name" value="ENTEROBACTIN SYNTHASE COMPONENT B"/>
    <property type="match status" value="1"/>
</dbReference>
<proteinExistence type="predicted"/>
<evidence type="ECO:0000313" key="4">
    <source>
        <dbReference type="Proteomes" id="UP000000387"/>
    </source>
</evidence>
<evidence type="ECO:0000259" key="2">
    <source>
        <dbReference type="Pfam" id="PF00857"/>
    </source>
</evidence>
<evidence type="ECO:0000256" key="1">
    <source>
        <dbReference type="ARBA" id="ARBA00022801"/>
    </source>
</evidence>
<dbReference type="PANTHER" id="PTHR43540">
    <property type="entry name" value="PEROXYUREIDOACRYLATE/UREIDOACRYLATE AMIDOHYDROLASE-RELATED"/>
    <property type="match status" value="1"/>
</dbReference>
<dbReference type="InterPro" id="IPR000868">
    <property type="entry name" value="Isochorismatase-like_dom"/>
</dbReference>
<dbReference type="Gene3D" id="3.40.50.850">
    <property type="entry name" value="Isochorismatase-like"/>
    <property type="match status" value="1"/>
</dbReference>
<dbReference type="KEGG" id="rdn:HMPREF0733_10559"/>
<dbReference type="GO" id="GO:0008908">
    <property type="term" value="F:isochorismatase activity"/>
    <property type="evidence" value="ECO:0007669"/>
    <property type="project" value="UniProtKB-EC"/>
</dbReference>
<dbReference type="SUPFAM" id="SSF52499">
    <property type="entry name" value="Isochorismatase-like hydrolases"/>
    <property type="match status" value="1"/>
</dbReference>
<dbReference type="eggNOG" id="COG1535">
    <property type="taxonomic scope" value="Bacteria"/>
</dbReference>
<dbReference type="EC" id="3.3.2.1" evidence="3"/>
<name>E3H114_ROTDC</name>
<feature type="domain" description="Isochorismatase-like" evidence="2">
    <location>
        <begin position="35"/>
        <end position="215"/>
    </location>
</feature>
<dbReference type="InterPro" id="IPR016291">
    <property type="entry name" value="Isochorismatase"/>
</dbReference>
<dbReference type="InterPro" id="IPR050272">
    <property type="entry name" value="Isochorismatase-like_hydrls"/>
</dbReference>
<evidence type="ECO:0000313" key="3">
    <source>
        <dbReference type="EMBL" id="ADP40017.1"/>
    </source>
</evidence>
<keyword evidence="1 3" id="KW-0378">Hydrolase</keyword>
<reference evidence="4" key="1">
    <citation type="submission" date="2010-10" db="EMBL/GenBank/DDBJ databases">
        <title>The complete genome of Rothia dentocariosa ATCC 17931.</title>
        <authorList>
            <person name="Muzny D."/>
            <person name="Qin X."/>
            <person name="Buhay C."/>
            <person name="Dugan-Rocha S."/>
            <person name="Ding Y."/>
            <person name="Chen G."/>
            <person name="Hawes A."/>
            <person name="Holder M."/>
            <person name="Jhangiani S."/>
            <person name="Johnson A."/>
            <person name="Khan Z."/>
            <person name="Li Z."/>
            <person name="Liu W."/>
            <person name="Liu X."/>
            <person name="Perez L."/>
            <person name="Shen H."/>
            <person name="Wang Q."/>
            <person name="Watt J."/>
            <person name="Xi L."/>
            <person name="Xin Y."/>
            <person name="Zhou J."/>
            <person name="Deng J."/>
            <person name="Jiang H."/>
            <person name="Liu Y."/>
            <person name="Qu J."/>
            <person name="Song X.-Z."/>
            <person name="Zhang L."/>
            <person name="Villasana D."/>
            <person name="Johnson A."/>
            <person name="Liu J."/>
            <person name="Liyanage D."/>
            <person name="Lorensuhewa L."/>
            <person name="Robinson T."/>
            <person name="Song A."/>
            <person name="Song B.-B."/>
            <person name="Dinh H."/>
            <person name="Thornton R."/>
            <person name="Coyle M."/>
            <person name="Francisco L."/>
            <person name="Jackson L."/>
            <person name="Javaid M."/>
            <person name="Korchina V."/>
            <person name="Kovar C."/>
            <person name="Mata R."/>
            <person name="Mathew T."/>
            <person name="Ngo R."/>
            <person name="Nguyen L."/>
            <person name="Nguyen N."/>
            <person name="Okwuonu G."/>
            <person name="Ongeri F."/>
            <person name="Pham C."/>
            <person name="Simmons D."/>
            <person name="Wilczek-Boney K."/>
            <person name="Hale W."/>
            <person name="Jakkamsetti A."/>
            <person name="Pham P."/>
            <person name="Ruth R."/>
            <person name="San Lucas F."/>
            <person name="Warren J."/>
            <person name="Zhang J."/>
            <person name="Zhao Z."/>
            <person name="Zhou C."/>
            <person name="Zhu D."/>
            <person name="Lee S."/>
            <person name="Bess C."/>
            <person name="Blankenburg K."/>
            <person name="Forbes L."/>
            <person name="Fu Q."/>
            <person name="Gubbala S."/>
            <person name="Hirani K."/>
            <person name="Jayaseelan J.C."/>
            <person name="Lara F."/>
            <person name="Munidasa M."/>
            <person name="Palculict T."/>
            <person name="Patil S."/>
            <person name="Pu L.-L."/>
            <person name="Saada N."/>
            <person name="Tang L."/>
            <person name="Weissenberger G."/>
            <person name="Zhu Y."/>
            <person name="Hemphill L."/>
            <person name="Shang Y."/>
            <person name="Youmans B."/>
            <person name="Ayvaz T."/>
            <person name="Ross M."/>
            <person name="Santibanez J."/>
            <person name="Aqrawi P."/>
            <person name="Gross S."/>
            <person name="Joshi V."/>
            <person name="Fowler G."/>
            <person name="Nazareth L."/>
            <person name="Reid J."/>
            <person name="Worley K."/>
            <person name="Petrosino J."/>
            <person name="Highlander S."/>
            <person name="Gibbs R."/>
        </authorList>
    </citation>
    <scope>NUCLEOTIDE SEQUENCE [LARGE SCALE GENOMIC DNA]</scope>
    <source>
        <strain evidence="4">ATCC 17931 / CDC X599 / XDIA</strain>
    </source>
</reference>
<accession>E3H114</accession>
<dbReference type="AlphaFoldDB" id="E3H114"/>
<gene>
    <name evidence="3" type="primary">entB</name>
    <name evidence="3" type="ordered locus">HMPREF0733_10559</name>
</gene>
<sequence>MAGGDHMALPKIAPYSYREQEHQNRVNWRVDPARSALLVHDMQRYFVRAFELERDGQPLPDAQINIAIANIRRLLDAAHAANIPVYYTAQPPRQNPADRRLLTDFWGDGLQDDENARILDELAPTEADTVLTKWRYSAFARSPLEEQLKDLGRDQLIIGGIYAHIGCLTTALEAFMRDIQPFMVADALADFTEKEHRMACEYASGRCSRVLNTAEVLEHINASDLVTADEPELRKVCV</sequence>
<dbReference type="EMBL" id="CP002280">
    <property type="protein sequence ID" value="ADP40017.1"/>
    <property type="molecule type" value="Genomic_DNA"/>
</dbReference>